<dbReference type="EnsemblMetazoa" id="RPRC006457-RA">
    <property type="protein sequence ID" value="RPRC006457-PA"/>
    <property type="gene ID" value="RPRC006457"/>
</dbReference>
<accession>T1HQY7</accession>
<evidence type="ECO:0000313" key="1">
    <source>
        <dbReference type="EnsemblMetazoa" id="RPRC006457-PA"/>
    </source>
</evidence>
<name>T1HQY7_RHOPR</name>
<dbReference type="AlphaFoldDB" id="T1HQY7"/>
<dbReference type="HOGENOM" id="CLU_1290404_0_0_1"/>
<reference evidence="1" key="1">
    <citation type="submission" date="2015-05" db="UniProtKB">
        <authorList>
            <consortium name="EnsemblMetazoa"/>
        </authorList>
    </citation>
    <scope>IDENTIFICATION</scope>
</reference>
<dbReference type="VEuPathDB" id="VectorBase:RPRC006457"/>
<protein>
    <submittedName>
        <fullName evidence="1">Uncharacterized protein</fullName>
    </submittedName>
</protein>
<evidence type="ECO:0000313" key="2">
    <source>
        <dbReference type="Proteomes" id="UP000015103"/>
    </source>
</evidence>
<dbReference type="InParanoid" id="T1HQY7"/>
<organism evidence="1 2">
    <name type="scientific">Rhodnius prolixus</name>
    <name type="common">Triatomid bug</name>
    <dbReference type="NCBI Taxonomy" id="13249"/>
    <lineage>
        <taxon>Eukaryota</taxon>
        <taxon>Metazoa</taxon>
        <taxon>Ecdysozoa</taxon>
        <taxon>Arthropoda</taxon>
        <taxon>Hexapoda</taxon>
        <taxon>Insecta</taxon>
        <taxon>Pterygota</taxon>
        <taxon>Neoptera</taxon>
        <taxon>Paraneoptera</taxon>
        <taxon>Hemiptera</taxon>
        <taxon>Heteroptera</taxon>
        <taxon>Panheteroptera</taxon>
        <taxon>Cimicomorpha</taxon>
        <taxon>Reduviidae</taxon>
        <taxon>Triatominae</taxon>
        <taxon>Rhodnius</taxon>
    </lineage>
</organism>
<keyword evidence="2" id="KW-1185">Reference proteome</keyword>
<dbReference type="Proteomes" id="UP000015103">
    <property type="component" value="Unassembled WGS sequence"/>
</dbReference>
<dbReference type="EMBL" id="ACPB03023214">
    <property type="status" value="NOT_ANNOTATED_CDS"/>
    <property type="molecule type" value="Genomic_DNA"/>
</dbReference>
<proteinExistence type="predicted"/>
<sequence length="214" mass="25220">MYAKNLASILLINLVISVYSYRISPCGIIYNLEEYNNARTLRKPVWHDLLHLIPKVTSILDMPQLNILTDFKYEENWIPSVTDLGRYEGFKMPYRTLKLIIPEAFKSLEIFAFAIQVNLDNLKEDSDDEESGNITILNKLMQKNAQMICEADLLMRKFNVHFESISNDSEEYIIPRDWLESARSSQKTHRILRQNEVLFKYKKFLTKLHRILSE</sequence>